<evidence type="ECO:0000259" key="2">
    <source>
        <dbReference type="SMART" id="SM00065"/>
    </source>
</evidence>
<dbReference type="InterPro" id="IPR052016">
    <property type="entry name" value="Bact_Sigma-Reg"/>
</dbReference>
<evidence type="ECO:0000259" key="3">
    <source>
        <dbReference type="SMART" id="SM00331"/>
    </source>
</evidence>
<dbReference type="Pfam" id="PF01590">
    <property type="entry name" value="GAF"/>
    <property type="match status" value="1"/>
</dbReference>
<dbReference type="RefSeq" id="WP_222969896.1">
    <property type="nucleotide sequence ID" value="NZ_JAINZZ010000104.1"/>
</dbReference>
<dbReference type="Gene3D" id="3.60.40.10">
    <property type="entry name" value="PPM-type phosphatase domain"/>
    <property type="match status" value="1"/>
</dbReference>
<dbReference type="Gene3D" id="3.30.450.40">
    <property type="match status" value="1"/>
</dbReference>
<accession>A0ABS7QJ91</accession>
<dbReference type="SMART" id="SM00331">
    <property type="entry name" value="PP2C_SIG"/>
    <property type="match status" value="1"/>
</dbReference>
<reference evidence="4 5" key="1">
    <citation type="submission" date="2021-08" db="EMBL/GenBank/DDBJ databases">
        <title>WGS of actinomycetes from Thailand.</title>
        <authorList>
            <person name="Thawai C."/>
        </authorList>
    </citation>
    <scope>NUCLEOTIDE SEQUENCE [LARGE SCALE GENOMIC DNA]</scope>
    <source>
        <strain evidence="4 5">PLK6-54</strain>
    </source>
</reference>
<dbReference type="SUPFAM" id="SSF55781">
    <property type="entry name" value="GAF domain-like"/>
    <property type="match status" value="1"/>
</dbReference>
<dbReference type="InterPro" id="IPR001932">
    <property type="entry name" value="PPM-type_phosphatase-like_dom"/>
</dbReference>
<proteinExistence type="predicted"/>
<evidence type="ECO:0000256" key="1">
    <source>
        <dbReference type="ARBA" id="ARBA00022801"/>
    </source>
</evidence>
<organism evidence="4 5">
    <name type="scientific">Actinacidiphila acidipaludis</name>
    <dbReference type="NCBI Taxonomy" id="2873382"/>
    <lineage>
        <taxon>Bacteria</taxon>
        <taxon>Bacillati</taxon>
        <taxon>Actinomycetota</taxon>
        <taxon>Actinomycetes</taxon>
        <taxon>Kitasatosporales</taxon>
        <taxon>Streptomycetaceae</taxon>
        <taxon>Actinacidiphila</taxon>
    </lineage>
</organism>
<dbReference type="InterPro" id="IPR029016">
    <property type="entry name" value="GAF-like_dom_sf"/>
</dbReference>
<evidence type="ECO:0000313" key="4">
    <source>
        <dbReference type="EMBL" id="MBY8883053.1"/>
    </source>
</evidence>
<dbReference type="InterPro" id="IPR036457">
    <property type="entry name" value="PPM-type-like_dom_sf"/>
</dbReference>
<dbReference type="Proteomes" id="UP000778578">
    <property type="component" value="Unassembled WGS sequence"/>
</dbReference>
<evidence type="ECO:0000313" key="5">
    <source>
        <dbReference type="Proteomes" id="UP000778578"/>
    </source>
</evidence>
<name>A0ABS7QJ91_9ACTN</name>
<sequence>MDEHDVDVALQTALDRLTLVNEAAEVLSSTLNAVEGLRRVCRVLVPALADWCAADLVTGGGRVERVCVAHRDSAVDVSRLTGLLPPLPLAPTGPLSRVLSGSGAMLLSEADVPPVRDAADLFHAANLEMFERLGGQTLIVAPLRVRGRVLGALSAVRGPDRRPLGDADLVLVEDLAHRIALALDNARLHAETQNIAERLQRSLLPELPHIEGLQIAARYAPAADTAQIGGDWYDCFVLPQGDTALIIGDVTGHDLRATVTMSQVRNMLRGIACDRKEPPAKILRRLDLAVTCLYGLQTATCVYALVKGQSGGPFRLEWSTAGHPPPLLVTFDGDTRFLEDGHGLLLGVEPDAERVGASSELPERATLVFYTDGLIERRGESLDHGLTRLRQHAAGLSRYGVEEMCDRLLAGLAADSHDDVAVLIVRMPRTSQH</sequence>
<feature type="domain" description="PPM-type phosphatase" evidence="3">
    <location>
        <begin position="210"/>
        <end position="427"/>
    </location>
</feature>
<dbReference type="SMART" id="SM00065">
    <property type="entry name" value="GAF"/>
    <property type="match status" value="1"/>
</dbReference>
<dbReference type="SUPFAM" id="SSF81606">
    <property type="entry name" value="PP2C-like"/>
    <property type="match status" value="1"/>
</dbReference>
<protein>
    <submittedName>
        <fullName evidence="4">SpoIIE family protein phosphatase</fullName>
    </submittedName>
</protein>
<keyword evidence="1" id="KW-0378">Hydrolase</keyword>
<dbReference type="PANTHER" id="PTHR43156">
    <property type="entry name" value="STAGE II SPORULATION PROTEIN E-RELATED"/>
    <property type="match status" value="1"/>
</dbReference>
<dbReference type="EMBL" id="JAINZZ010000104">
    <property type="protein sequence ID" value="MBY8883053.1"/>
    <property type="molecule type" value="Genomic_DNA"/>
</dbReference>
<gene>
    <name evidence="4" type="ORF">K7862_36280</name>
</gene>
<comment type="caution">
    <text evidence="4">The sequence shown here is derived from an EMBL/GenBank/DDBJ whole genome shotgun (WGS) entry which is preliminary data.</text>
</comment>
<dbReference type="Pfam" id="PF07228">
    <property type="entry name" value="SpoIIE"/>
    <property type="match status" value="1"/>
</dbReference>
<dbReference type="PANTHER" id="PTHR43156:SF2">
    <property type="entry name" value="STAGE II SPORULATION PROTEIN E"/>
    <property type="match status" value="1"/>
</dbReference>
<dbReference type="InterPro" id="IPR003018">
    <property type="entry name" value="GAF"/>
</dbReference>
<feature type="domain" description="GAF" evidence="2">
    <location>
        <begin position="5"/>
        <end position="193"/>
    </location>
</feature>
<keyword evidence="5" id="KW-1185">Reference proteome</keyword>